<comment type="subcellular location">
    <subcellularLocation>
        <location evidence="1 10">Cell outer membrane</location>
        <topology evidence="1 10">Multi-pass membrane protein</topology>
    </subcellularLocation>
</comment>
<comment type="similarity">
    <text evidence="10 11">Belongs to the TonB-dependent receptor family.</text>
</comment>
<evidence type="ECO:0000259" key="13">
    <source>
        <dbReference type="Pfam" id="PF00593"/>
    </source>
</evidence>
<evidence type="ECO:0000259" key="14">
    <source>
        <dbReference type="Pfam" id="PF07715"/>
    </source>
</evidence>
<reference evidence="16" key="1">
    <citation type="submission" date="2017-02" db="EMBL/GenBank/DDBJ databases">
        <authorList>
            <person name="Varghese N."/>
            <person name="Submissions S."/>
        </authorList>
    </citation>
    <scope>NUCLEOTIDE SEQUENCE [LARGE SCALE GENOMIC DNA]</scope>
    <source>
        <strain evidence="16">ATCC 27094</strain>
    </source>
</reference>
<dbReference type="InterPro" id="IPR039426">
    <property type="entry name" value="TonB-dep_rcpt-like"/>
</dbReference>
<dbReference type="RefSeq" id="WP_085936701.1">
    <property type="nucleotide sequence ID" value="NZ_FUWJ01000009.1"/>
</dbReference>
<feature type="domain" description="TonB-dependent receptor plug" evidence="14">
    <location>
        <begin position="53"/>
        <end position="160"/>
    </location>
</feature>
<dbReference type="PROSITE" id="PS52016">
    <property type="entry name" value="TONB_DEPENDENT_REC_3"/>
    <property type="match status" value="1"/>
</dbReference>
<dbReference type="STRING" id="225324.SAMN02745126_04951"/>
<dbReference type="GO" id="GO:0044718">
    <property type="term" value="P:siderophore transmembrane transport"/>
    <property type="evidence" value="ECO:0007669"/>
    <property type="project" value="TreeGrafter"/>
</dbReference>
<dbReference type="Pfam" id="PF00593">
    <property type="entry name" value="TonB_dep_Rec_b-barrel"/>
    <property type="match status" value="1"/>
</dbReference>
<keyword evidence="2 10" id="KW-0813">Transport</keyword>
<evidence type="ECO:0000256" key="4">
    <source>
        <dbReference type="ARBA" id="ARBA00022692"/>
    </source>
</evidence>
<proteinExistence type="inferred from homology"/>
<dbReference type="InterPro" id="IPR036942">
    <property type="entry name" value="Beta-barrel_TonB_sf"/>
</dbReference>
<keyword evidence="3 10" id="KW-1134">Transmembrane beta strand</keyword>
<dbReference type="Gene3D" id="2.40.170.20">
    <property type="entry name" value="TonB-dependent receptor, beta-barrel domain"/>
    <property type="match status" value="1"/>
</dbReference>
<keyword evidence="5 12" id="KW-0732">Signal</keyword>
<dbReference type="PANTHER" id="PTHR30069">
    <property type="entry name" value="TONB-DEPENDENT OUTER MEMBRANE RECEPTOR"/>
    <property type="match status" value="1"/>
</dbReference>
<dbReference type="Gene3D" id="2.170.130.10">
    <property type="entry name" value="TonB-dependent receptor, plug domain"/>
    <property type="match status" value="1"/>
</dbReference>
<gene>
    <name evidence="15" type="ORF">SAMN02745126_04951</name>
</gene>
<evidence type="ECO:0000256" key="8">
    <source>
        <dbReference type="ARBA" id="ARBA00023170"/>
    </source>
</evidence>
<evidence type="ECO:0000256" key="6">
    <source>
        <dbReference type="ARBA" id="ARBA00023077"/>
    </source>
</evidence>
<evidence type="ECO:0000313" key="15">
    <source>
        <dbReference type="EMBL" id="SKA30358.1"/>
    </source>
</evidence>
<feature type="signal peptide" evidence="12">
    <location>
        <begin position="1"/>
        <end position="30"/>
    </location>
</feature>
<evidence type="ECO:0000256" key="3">
    <source>
        <dbReference type="ARBA" id="ARBA00022452"/>
    </source>
</evidence>
<dbReference type="InterPro" id="IPR000531">
    <property type="entry name" value="Beta-barrel_TonB"/>
</dbReference>
<feature type="domain" description="TonB-dependent receptor-like beta-barrel" evidence="13">
    <location>
        <begin position="247"/>
        <end position="616"/>
    </location>
</feature>
<evidence type="ECO:0000256" key="9">
    <source>
        <dbReference type="ARBA" id="ARBA00023237"/>
    </source>
</evidence>
<evidence type="ECO:0000256" key="5">
    <source>
        <dbReference type="ARBA" id="ARBA00022729"/>
    </source>
</evidence>
<evidence type="ECO:0000256" key="1">
    <source>
        <dbReference type="ARBA" id="ARBA00004571"/>
    </source>
</evidence>
<keyword evidence="7 10" id="KW-0472">Membrane</keyword>
<name>A0A1T4SR30_9HYPH</name>
<evidence type="ECO:0000256" key="12">
    <source>
        <dbReference type="SAM" id="SignalP"/>
    </source>
</evidence>
<evidence type="ECO:0000256" key="7">
    <source>
        <dbReference type="ARBA" id="ARBA00023136"/>
    </source>
</evidence>
<dbReference type="InterPro" id="IPR012910">
    <property type="entry name" value="Plug_dom"/>
</dbReference>
<dbReference type="Proteomes" id="UP000190092">
    <property type="component" value="Unassembled WGS sequence"/>
</dbReference>
<dbReference type="GO" id="GO:0015344">
    <property type="term" value="F:siderophore uptake transmembrane transporter activity"/>
    <property type="evidence" value="ECO:0007669"/>
    <property type="project" value="TreeGrafter"/>
</dbReference>
<dbReference type="AlphaFoldDB" id="A0A1T4SR30"/>
<protein>
    <submittedName>
        <fullName evidence="15">Vitamin B12 transporter</fullName>
    </submittedName>
</protein>
<dbReference type="Pfam" id="PF07715">
    <property type="entry name" value="Plug"/>
    <property type="match status" value="1"/>
</dbReference>
<dbReference type="SUPFAM" id="SSF56935">
    <property type="entry name" value="Porins"/>
    <property type="match status" value="1"/>
</dbReference>
<evidence type="ECO:0000313" key="16">
    <source>
        <dbReference type="Proteomes" id="UP000190092"/>
    </source>
</evidence>
<dbReference type="GO" id="GO:0009279">
    <property type="term" value="C:cell outer membrane"/>
    <property type="evidence" value="ECO:0007669"/>
    <property type="project" value="UniProtKB-SubCell"/>
</dbReference>
<dbReference type="CDD" id="cd01347">
    <property type="entry name" value="ligand_gated_channel"/>
    <property type="match status" value="1"/>
</dbReference>
<evidence type="ECO:0000256" key="2">
    <source>
        <dbReference type="ARBA" id="ARBA00022448"/>
    </source>
</evidence>
<evidence type="ECO:0000256" key="11">
    <source>
        <dbReference type="RuleBase" id="RU003357"/>
    </source>
</evidence>
<evidence type="ECO:0000256" key="10">
    <source>
        <dbReference type="PROSITE-ProRule" id="PRU01360"/>
    </source>
</evidence>
<keyword evidence="6 11" id="KW-0798">TonB box</keyword>
<keyword evidence="8" id="KW-0675">Receptor</keyword>
<dbReference type="EMBL" id="FUWJ01000009">
    <property type="protein sequence ID" value="SKA30358.1"/>
    <property type="molecule type" value="Genomic_DNA"/>
</dbReference>
<dbReference type="InterPro" id="IPR037066">
    <property type="entry name" value="Plug_dom_sf"/>
</dbReference>
<organism evidence="15 16">
    <name type="scientific">Enhydrobacter aerosaccus</name>
    <dbReference type="NCBI Taxonomy" id="225324"/>
    <lineage>
        <taxon>Bacteria</taxon>
        <taxon>Pseudomonadati</taxon>
        <taxon>Pseudomonadota</taxon>
        <taxon>Alphaproteobacteria</taxon>
        <taxon>Hyphomicrobiales</taxon>
        <taxon>Enhydrobacter</taxon>
    </lineage>
</organism>
<sequence length="642" mass="70220">MTSIRSIPLVVLSSVLVASVLLALARMAAAQTETAPILPDTVVTADREETPRDKVTGTVTVVTGKEIEERQLRTVPDVLRYVPGVSVQQSGGPGSQTAVFVRGANASQTLTLIDGMNVMDPSTATGAIDFAHFMTENLDRIEVVRGPMSTLYGSAAMGGVINMVTKPGSGPMNGAAFTELGTRLQTTSGGFLRGSDGRFNYNISAVGLYAPGEPVVSPRFWPAQGGFIGNDPYRNITLASRLGVDLGDNAQLTLFNRYIDTQLKYDQITFYDPNANEWTQQLFNRLQFDGSFLDGRWKPTVGIGFNNIQRHDLDLPSVQNPFPLTQEAYYNGRRLQADVKNEFVISDNLNLLAGVDYDRSWLYSDADNSGSWGAATQTGFYGQGRATVFDTLTVSLGGRIDTHSQFGTVSTWRIGTTYLAEPTDTRFKASYGTAFKAPALFELYGSGFFCAGNPNLQPEYSRGYELGVEQGMFERKVKAGVTYFFNSFSNLIQCPPPYTGLQNIANAQSDGIETFLQLSPYRWVDVILNYTFTHAIDSGTGQPLVRRPTSVFGARADLRPLEGVRFGLELLQVSGRNDYDVVTGAIVQPSPYALLRATAGWTVRKGVELFARAENLLDQQYEEPEGFKAPNFQAFFGVKATF</sequence>
<keyword evidence="16" id="KW-1185">Reference proteome</keyword>
<feature type="chain" id="PRO_5012482064" evidence="12">
    <location>
        <begin position="31"/>
        <end position="642"/>
    </location>
</feature>
<keyword evidence="9 10" id="KW-0998">Cell outer membrane</keyword>
<dbReference type="PANTHER" id="PTHR30069:SF29">
    <property type="entry name" value="HEMOGLOBIN AND HEMOGLOBIN-HAPTOGLOBIN-BINDING PROTEIN 1-RELATED"/>
    <property type="match status" value="1"/>
</dbReference>
<accession>A0A1T4SR30</accession>
<dbReference type="OrthoDB" id="9760333at2"/>
<keyword evidence="4 10" id="KW-0812">Transmembrane</keyword>